<feature type="transmembrane region" description="Helical" evidence="7">
    <location>
        <begin position="388"/>
        <end position="410"/>
    </location>
</feature>
<protein>
    <submittedName>
        <fullName evidence="8">MATE family efflux transporter</fullName>
    </submittedName>
</protein>
<feature type="transmembrane region" description="Helical" evidence="7">
    <location>
        <begin position="317"/>
        <end position="338"/>
    </location>
</feature>
<proteinExistence type="predicted"/>
<gene>
    <name evidence="8" type="ORF">KOI35_20450</name>
</gene>
<reference evidence="8 9" key="1">
    <citation type="submission" date="2021-06" db="EMBL/GenBank/DDBJ databases">
        <title>Actinoplanes lichenicola sp. nov., and Actinoplanes ovalisporus sp. nov., isolated from lichen in Thailand.</title>
        <authorList>
            <person name="Saeng-In P."/>
            <person name="Kanchanasin P."/>
            <person name="Yuki M."/>
            <person name="Kudo T."/>
            <person name="Ohkuma M."/>
            <person name="Phongsopitanun W."/>
            <person name="Tanasupawat S."/>
        </authorList>
    </citation>
    <scope>NUCLEOTIDE SEQUENCE [LARGE SCALE GENOMIC DNA]</scope>
    <source>
        <strain evidence="8 9">NBRC 110975</strain>
    </source>
</reference>
<accession>A0ABS5YR10</accession>
<dbReference type="Pfam" id="PF01554">
    <property type="entry name" value="MatE"/>
    <property type="match status" value="2"/>
</dbReference>
<evidence type="ECO:0000256" key="4">
    <source>
        <dbReference type="ARBA" id="ARBA00022692"/>
    </source>
</evidence>
<feature type="transmembrane region" description="Helical" evidence="7">
    <location>
        <begin position="198"/>
        <end position="220"/>
    </location>
</feature>
<evidence type="ECO:0000256" key="3">
    <source>
        <dbReference type="ARBA" id="ARBA00022475"/>
    </source>
</evidence>
<feature type="transmembrane region" description="Helical" evidence="7">
    <location>
        <begin position="286"/>
        <end position="305"/>
    </location>
</feature>
<evidence type="ECO:0000313" key="9">
    <source>
        <dbReference type="Proteomes" id="UP001519654"/>
    </source>
</evidence>
<evidence type="ECO:0000256" key="5">
    <source>
        <dbReference type="ARBA" id="ARBA00022989"/>
    </source>
</evidence>
<dbReference type="PANTHER" id="PTHR43549">
    <property type="entry name" value="MULTIDRUG RESISTANCE PROTEIN YPNP-RELATED"/>
    <property type="match status" value="1"/>
</dbReference>
<feature type="transmembrane region" description="Helical" evidence="7">
    <location>
        <begin position="25"/>
        <end position="48"/>
    </location>
</feature>
<feature type="transmembrane region" description="Helical" evidence="7">
    <location>
        <begin position="98"/>
        <end position="121"/>
    </location>
</feature>
<feature type="transmembrane region" description="Helical" evidence="7">
    <location>
        <begin position="141"/>
        <end position="159"/>
    </location>
</feature>
<evidence type="ECO:0000256" key="6">
    <source>
        <dbReference type="ARBA" id="ARBA00023136"/>
    </source>
</evidence>
<evidence type="ECO:0000313" key="8">
    <source>
        <dbReference type="EMBL" id="MBU2665885.1"/>
    </source>
</evidence>
<keyword evidence="4 7" id="KW-0812">Transmembrane</keyword>
<sequence length="450" mass="45975">MSTAETTPAAPPAVVWSGPGQIRRLATAIALGEAAGVLVPVVVIALMARISTEAMYVRSLYVPLALLFAALQVGFDVSNQVAASVSRGAGRPHDVLPVAASMARIGLAVWGTVSVALIVAAPGLASLLSVPDASAGDFVAFTRWAALANLIFFPTVLLSSSLRGFGRPRSAAAVVLTGAIVEVGGVAILGFGTDLGVFALPVAIGAGGVAALTVGAVQVYRSGLWRARAPMVWRPEAVGKLTSVGLPVAMSFVIMAVANAGLLWALGPFGSDVVSGYSAAGALQNLLIVPASALGSATAIVLNQLRGAGRPGDGPAVLRAGIGLTAAVYAVLAAAIWLGREPLSQLLAGEAAVSSQTVTFLTIVGLTYFCLGLNVMTLLLIEQIGGGVIALVLNVPYFGGMVVLGSYLARSQHDPSALYWTIAVLNICGMLIVPFVTWRHVRRISRAEAR</sequence>
<evidence type="ECO:0000256" key="1">
    <source>
        <dbReference type="ARBA" id="ARBA00004651"/>
    </source>
</evidence>
<evidence type="ECO:0000256" key="2">
    <source>
        <dbReference type="ARBA" id="ARBA00022448"/>
    </source>
</evidence>
<keyword evidence="9" id="KW-1185">Reference proteome</keyword>
<dbReference type="Proteomes" id="UP001519654">
    <property type="component" value="Unassembled WGS sequence"/>
</dbReference>
<feature type="transmembrane region" description="Helical" evidence="7">
    <location>
        <begin position="171"/>
        <end position="192"/>
    </location>
</feature>
<keyword evidence="5 7" id="KW-1133">Transmembrane helix</keyword>
<comment type="subcellular location">
    <subcellularLocation>
        <location evidence="1">Cell membrane</location>
        <topology evidence="1">Multi-pass membrane protein</topology>
    </subcellularLocation>
</comment>
<comment type="caution">
    <text evidence="8">The sequence shown here is derived from an EMBL/GenBank/DDBJ whole genome shotgun (WGS) entry which is preliminary data.</text>
</comment>
<dbReference type="PANTHER" id="PTHR43549:SF3">
    <property type="entry name" value="MULTIDRUG RESISTANCE PROTEIN YPNP-RELATED"/>
    <property type="match status" value="1"/>
</dbReference>
<dbReference type="RefSeq" id="WP_215789099.1">
    <property type="nucleotide sequence ID" value="NZ_JAHKKG010000006.1"/>
</dbReference>
<organism evidence="8 9">
    <name type="scientific">Paractinoplanes bogorensis</name>
    <dbReference type="NCBI Taxonomy" id="1610840"/>
    <lineage>
        <taxon>Bacteria</taxon>
        <taxon>Bacillati</taxon>
        <taxon>Actinomycetota</taxon>
        <taxon>Actinomycetes</taxon>
        <taxon>Micromonosporales</taxon>
        <taxon>Micromonosporaceae</taxon>
        <taxon>Paractinoplanes</taxon>
    </lineage>
</organism>
<keyword evidence="2" id="KW-0813">Transport</keyword>
<dbReference type="InterPro" id="IPR052031">
    <property type="entry name" value="Membrane_Transporter-Flippase"/>
</dbReference>
<feature type="transmembrane region" description="Helical" evidence="7">
    <location>
        <begin position="358"/>
        <end position="381"/>
    </location>
</feature>
<feature type="transmembrane region" description="Helical" evidence="7">
    <location>
        <begin position="416"/>
        <end position="436"/>
    </location>
</feature>
<dbReference type="InterPro" id="IPR002528">
    <property type="entry name" value="MATE_fam"/>
</dbReference>
<feature type="transmembrane region" description="Helical" evidence="7">
    <location>
        <begin position="241"/>
        <end position="266"/>
    </location>
</feature>
<dbReference type="EMBL" id="JAHKKG010000006">
    <property type="protein sequence ID" value="MBU2665885.1"/>
    <property type="molecule type" value="Genomic_DNA"/>
</dbReference>
<keyword evidence="3" id="KW-1003">Cell membrane</keyword>
<name>A0ABS5YR10_9ACTN</name>
<evidence type="ECO:0000256" key="7">
    <source>
        <dbReference type="SAM" id="Phobius"/>
    </source>
</evidence>
<keyword evidence="6 7" id="KW-0472">Membrane</keyword>